<keyword evidence="5" id="KW-0548">Nucleotidyltransferase</keyword>
<evidence type="ECO:0000256" key="1">
    <source>
        <dbReference type="ARBA" id="ARBA00006460"/>
    </source>
</evidence>
<dbReference type="WBParaSite" id="SCUD_0000131901-mRNA-1">
    <property type="protein sequence ID" value="SCUD_0000131901-mRNA-1"/>
    <property type="gene ID" value="SCUD_0000131901"/>
</dbReference>
<evidence type="ECO:0000256" key="6">
    <source>
        <dbReference type="ARBA" id="ARBA00023163"/>
    </source>
</evidence>
<evidence type="ECO:0000259" key="7">
    <source>
        <dbReference type="Pfam" id="PF04998"/>
    </source>
</evidence>
<comment type="similarity">
    <text evidence="1">Belongs to the RNA polymerase beta' chain family.</text>
</comment>
<protein>
    <recommendedName>
        <fullName evidence="2">DNA-directed RNA polymerase</fullName>
        <ecNumber evidence="2">2.7.7.6</ecNumber>
    </recommendedName>
</protein>
<reference evidence="8 9" key="2">
    <citation type="submission" date="2018-11" db="EMBL/GenBank/DDBJ databases">
        <authorList>
            <consortium name="Pathogen Informatics"/>
        </authorList>
    </citation>
    <scope>NUCLEOTIDE SEQUENCE [LARGE SCALE GENOMIC DNA]</scope>
    <source>
        <strain evidence="8">Dakar</strain>
        <strain evidence="9">Dakar, Senegal</strain>
    </source>
</reference>
<dbReference type="EMBL" id="UZAK01001042">
    <property type="protein sequence ID" value="VDO66938.1"/>
    <property type="molecule type" value="Genomic_DNA"/>
</dbReference>
<dbReference type="GO" id="GO:0003677">
    <property type="term" value="F:DNA binding"/>
    <property type="evidence" value="ECO:0007669"/>
    <property type="project" value="InterPro"/>
</dbReference>
<dbReference type="InterPro" id="IPR045867">
    <property type="entry name" value="DNA-dir_RpoC_beta_prime"/>
</dbReference>
<reference evidence="10" key="1">
    <citation type="submission" date="2016-06" db="UniProtKB">
        <authorList>
            <consortium name="WormBaseParasite"/>
        </authorList>
    </citation>
    <scope>IDENTIFICATION</scope>
</reference>
<keyword evidence="6" id="KW-0804">Transcription</keyword>
<dbReference type="Pfam" id="PF04998">
    <property type="entry name" value="RNA_pol_Rpb1_5"/>
    <property type="match status" value="1"/>
</dbReference>
<dbReference type="PANTHER" id="PTHR19376:SF11">
    <property type="entry name" value="DNA-DIRECTED RNA POLYMERASE I SUBUNIT RPA1"/>
    <property type="match status" value="1"/>
</dbReference>
<feature type="domain" description="RNA polymerase Rpb1" evidence="7">
    <location>
        <begin position="2"/>
        <end position="76"/>
    </location>
</feature>
<evidence type="ECO:0000313" key="8">
    <source>
        <dbReference type="EMBL" id="VDO66938.1"/>
    </source>
</evidence>
<dbReference type="PANTHER" id="PTHR19376">
    <property type="entry name" value="DNA-DIRECTED RNA POLYMERASE"/>
    <property type="match status" value="1"/>
</dbReference>
<evidence type="ECO:0000256" key="4">
    <source>
        <dbReference type="ARBA" id="ARBA00022679"/>
    </source>
</evidence>
<dbReference type="GO" id="GO:0006351">
    <property type="term" value="P:DNA-templated transcription"/>
    <property type="evidence" value="ECO:0007669"/>
    <property type="project" value="InterPro"/>
</dbReference>
<organism evidence="10">
    <name type="scientific">Schistosoma curassoni</name>
    <dbReference type="NCBI Taxonomy" id="6186"/>
    <lineage>
        <taxon>Eukaryota</taxon>
        <taxon>Metazoa</taxon>
        <taxon>Spiralia</taxon>
        <taxon>Lophotrochozoa</taxon>
        <taxon>Platyhelminthes</taxon>
        <taxon>Trematoda</taxon>
        <taxon>Digenea</taxon>
        <taxon>Strigeidida</taxon>
        <taxon>Schistosomatoidea</taxon>
        <taxon>Schistosomatidae</taxon>
        <taxon>Schistosoma</taxon>
    </lineage>
</organism>
<gene>
    <name evidence="8" type="ORF">SCUD_LOCUS1320</name>
</gene>
<dbReference type="InterPro" id="IPR007081">
    <property type="entry name" value="RNA_pol_Rpb1_5"/>
</dbReference>
<name>A0A183JF55_9TREM</name>
<evidence type="ECO:0000256" key="3">
    <source>
        <dbReference type="ARBA" id="ARBA00022478"/>
    </source>
</evidence>
<evidence type="ECO:0000313" key="9">
    <source>
        <dbReference type="Proteomes" id="UP000279833"/>
    </source>
</evidence>
<keyword evidence="3" id="KW-0240">DNA-directed RNA polymerase</keyword>
<dbReference type="SUPFAM" id="SSF64484">
    <property type="entry name" value="beta and beta-prime subunits of DNA dependent RNA-polymerase"/>
    <property type="match status" value="1"/>
</dbReference>
<evidence type="ECO:0000256" key="5">
    <source>
        <dbReference type="ARBA" id="ARBA00022695"/>
    </source>
</evidence>
<accession>A0A183JF55</accession>
<dbReference type="AlphaFoldDB" id="A0A183JF55"/>
<dbReference type="GO" id="GO:0005736">
    <property type="term" value="C:RNA polymerase I complex"/>
    <property type="evidence" value="ECO:0007669"/>
    <property type="project" value="TreeGrafter"/>
</dbReference>
<proteinExistence type="inferred from homology"/>
<evidence type="ECO:0000256" key="2">
    <source>
        <dbReference type="ARBA" id="ARBA00012418"/>
    </source>
</evidence>
<sequence>MMRYPQVFDLSRLYTNNITVMNETYGIEAARAALQREVSGVFGHYGIHVNSRHLSLISDYLTKFGVYQAFNRRSMSSHPSLLQQMTFETVANVLKNSLQNDSMDNLISPSASLVTGRIVHYAGTNCFELLQKLAC</sequence>
<keyword evidence="9" id="KW-1185">Reference proteome</keyword>
<dbReference type="Proteomes" id="UP000279833">
    <property type="component" value="Unassembled WGS sequence"/>
</dbReference>
<keyword evidence="4" id="KW-0808">Transferase</keyword>
<dbReference type="EC" id="2.7.7.6" evidence="2"/>
<dbReference type="GO" id="GO:0003899">
    <property type="term" value="F:DNA-directed RNA polymerase activity"/>
    <property type="evidence" value="ECO:0007669"/>
    <property type="project" value="UniProtKB-EC"/>
</dbReference>
<dbReference type="STRING" id="6186.A0A183JF55"/>
<evidence type="ECO:0000313" key="10">
    <source>
        <dbReference type="WBParaSite" id="SCUD_0000131901-mRNA-1"/>
    </source>
</evidence>